<evidence type="ECO:0000256" key="4">
    <source>
        <dbReference type="ARBA" id="ARBA00023274"/>
    </source>
</evidence>
<evidence type="ECO:0000256" key="5">
    <source>
        <dbReference type="SAM" id="MobiDB-lite"/>
    </source>
</evidence>
<gene>
    <name evidence="6" type="ORF">DFP72DRAFT_808764</name>
</gene>
<dbReference type="GO" id="GO:0006617">
    <property type="term" value="P:SRP-dependent cotranslational protein targeting to membrane, signal sequence recognition"/>
    <property type="evidence" value="ECO:0007669"/>
    <property type="project" value="TreeGrafter"/>
</dbReference>
<protein>
    <submittedName>
        <fullName evidence="6">Signal recognition particle protein</fullName>
    </submittedName>
</protein>
<proteinExistence type="predicted"/>
<feature type="compositionally biased region" description="Polar residues" evidence="5">
    <location>
        <begin position="233"/>
        <end position="258"/>
    </location>
</feature>
<feature type="compositionally biased region" description="Pro residues" evidence="5">
    <location>
        <begin position="262"/>
        <end position="273"/>
    </location>
</feature>
<dbReference type="InterPro" id="IPR036521">
    <property type="entry name" value="SRP19-like_sf"/>
</dbReference>
<dbReference type="Proteomes" id="UP000521943">
    <property type="component" value="Unassembled WGS sequence"/>
</dbReference>
<dbReference type="SUPFAM" id="SSF69695">
    <property type="entry name" value="SRP19"/>
    <property type="match status" value="1"/>
</dbReference>
<dbReference type="EMBL" id="JACGCI010000021">
    <property type="protein sequence ID" value="KAF6757807.1"/>
    <property type="molecule type" value="Genomic_DNA"/>
</dbReference>
<name>A0A8H6I4L8_9AGAR</name>
<comment type="subcellular location">
    <subcellularLocation>
        <location evidence="1">Cytoplasm</location>
    </subcellularLocation>
</comment>
<reference evidence="6 7" key="1">
    <citation type="submission" date="2020-07" db="EMBL/GenBank/DDBJ databases">
        <title>Comparative genomics of pyrophilous fungi reveals a link between fire events and developmental genes.</title>
        <authorList>
            <consortium name="DOE Joint Genome Institute"/>
            <person name="Steindorff A.S."/>
            <person name="Carver A."/>
            <person name="Calhoun S."/>
            <person name="Stillman K."/>
            <person name="Liu H."/>
            <person name="Lipzen A."/>
            <person name="Pangilinan J."/>
            <person name="Labutti K."/>
            <person name="Bruns T.D."/>
            <person name="Grigoriev I.V."/>
        </authorList>
    </citation>
    <scope>NUCLEOTIDE SEQUENCE [LARGE SCALE GENOMIC DNA]</scope>
    <source>
        <strain evidence="6 7">CBS 144469</strain>
    </source>
</reference>
<dbReference type="PANTHER" id="PTHR17453:SF0">
    <property type="entry name" value="SIGNAL RECOGNITION PARTICLE 19 KDA PROTEIN"/>
    <property type="match status" value="1"/>
</dbReference>
<keyword evidence="4" id="KW-0687">Ribonucleoprotein</keyword>
<feature type="compositionally biased region" description="Acidic residues" evidence="5">
    <location>
        <begin position="37"/>
        <end position="50"/>
    </location>
</feature>
<sequence>MSHRTAMIEEEFDDDTDLPLPSFIPNTGPRGPLLQELNDDYEAPDSESEDENQKAGPASPKGPKVQRFAPEGLLDPSTFDMTPYKSWTCIYPIYLDAKRPYGTGQRRISRAKGLWWPLSKDITEASIRLGLGAIHEVTKSHPRDWENPGRVRVGWKKNGKLVNPAITTKKQLLEMISFQIQHLKPENIPKAPYTLSSAPPDLLSPTTATDGASATPTPAPSASATSKGKQPATAKSTSTPSGRKTAPAPTSQSNKQQKPATRPLPVPPTPYPPLSARISQYSPALSTGVLIDTVKAGMNAAAQEGAGALPGMPGAPGAGAGMGKGKRKVVRVRG</sequence>
<dbReference type="Gene3D" id="3.30.56.30">
    <property type="entry name" value="Signal recognition particle, SRP19-like subunit"/>
    <property type="match status" value="1"/>
</dbReference>
<accession>A0A8H6I4L8</accession>
<evidence type="ECO:0000256" key="1">
    <source>
        <dbReference type="ARBA" id="ARBA00004496"/>
    </source>
</evidence>
<evidence type="ECO:0000313" key="6">
    <source>
        <dbReference type="EMBL" id="KAF6757807.1"/>
    </source>
</evidence>
<comment type="caution">
    <text evidence="6">The sequence shown here is derived from an EMBL/GenBank/DDBJ whole genome shotgun (WGS) entry which is preliminary data.</text>
</comment>
<evidence type="ECO:0000256" key="3">
    <source>
        <dbReference type="ARBA" id="ARBA00023135"/>
    </source>
</evidence>
<feature type="region of interest" description="Disordered" evidence="5">
    <location>
        <begin position="1"/>
        <end position="72"/>
    </location>
</feature>
<dbReference type="AlphaFoldDB" id="A0A8H6I4L8"/>
<evidence type="ECO:0000313" key="7">
    <source>
        <dbReference type="Proteomes" id="UP000521943"/>
    </source>
</evidence>
<feature type="compositionally biased region" description="Acidic residues" evidence="5">
    <location>
        <begin position="8"/>
        <end position="17"/>
    </location>
</feature>
<evidence type="ECO:0000256" key="2">
    <source>
        <dbReference type="ARBA" id="ARBA00022490"/>
    </source>
</evidence>
<keyword evidence="3" id="KW-0733">Signal recognition particle</keyword>
<organism evidence="6 7">
    <name type="scientific">Ephemerocybe angulata</name>
    <dbReference type="NCBI Taxonomy" id="980116"/>
    <lineage>
        <taxon>Eukaryota</taxon>
        <taxon>Fungi</taxon>
        <taxon>Dikarya</taxon>
        <taxon>Basidiomycota</taxon>
        <taxon>Agaricomycotina</taxon>
        <taxon>Agaricomycetes</taxon>
        <taxon>Agaricomycetidae</taxon>
        <taxon>Agaricales</taxon>
        <taxon>Agaricineae</taxon>
        <taxon>Psathyrellaceae</taxon>
        <taxon>Ephemerocybe</taxon>
    </lineage>
</organism>
<dbReference type="PANTHER" id="PTHR17453">
    <property type="entry name" value="SIGNAL RECOGNITION PARTICLE 19 KD PROTEIN"/>
    <property type="match status" value="1"/>
</dbReference>
<dbReference type="GO" id="GO:0005786">
    <property type="term" value="C:signal recognition particle, endoplasmic reticulum targeting"/>
    <property type="evidence" value="ECO:0007669"/>
    <property type="project" value="UniProtKB-KW"/>
</dbReference>
<dbReference type="Pfam" id="PF01922">
    <property type="entry name" value="SRP19"/>
    <property type="match status" value="1"/>
</dbReference>
<feature type="region of interest" description="Disordered" evidence="5">
    <location>
        <begin position="191"/>
        <end position="274"/>
    </location>
</feature>
<keyword evidence="7" id="KW-1185">Reference proteome</keyword>
<dbReference type="InterPro" id="IPR002778">
    <property type="entry name" value="Signal_recog_particle_SRP19"/>
</dbReference>
<feature type="compositionally biased region" description="Low complexity" evidence="5">
    <location>
        <begin position="204"/>
        <end position="226"/>
    </location>
</feature>
<dbReference type="GO" id="GO:0008312">
    <property type="term" value="F:7S RNA binding"/>
    <property type="evidence" value="ECO:0007669"/>
    <property type="project" value="InterPro"/>
</dbReference>
<dbReference type="OrthoDB" id="2190947at2759"/>
<keyword evidence="2" id="KW-0963">Cytoplasm</keyword>